<feature type="transmembrane region" description="Helical" evidence="7">
    <location>
        <begin position="373"/>
        <end position="393"/>
    </location>
</feature>
<feature type="domain" description="MalT-like TPR region" evidence="8">
    <location>
        <begin position="122"/>
        <end position="288"/>
    </location>
</feature>
<dbReference type="InterPro" id="IPR041617">
    <property type="entry name" value="TPR_MalT"/>
</dbReference>
<reference evidence="9 10" key="1">
    <citation type="submission" date="2017-04" db="EMBL/GenBank/DDBJ databases">
        <authorList>
            <person name="Afonso C.L."/>
            <person name="Miller P.J."/>
            <person name="Scott M.A."/>
            <person name="Spackman E."/>
            <person name="Goraichik I."/>
            <person name="Dimitrov K.M."/>
            <person name="Suarez D.L."/>
            <person name="Swayne D.E."/>
        </authorList>
    </citation>
    <scope>NUCLEOTIDE SEQUENCE [LARGE SCALE GENOMIC DNA]</scope>
    <source>
        <strain evidence="9 10">DSM 26133</strain>
    </source>
</reference>
<evidence type="ECO:0000256" key="6">
    <source>
        <dbReference type="PROSITE-ProRule" id="PRU00339"/>
    </source>
</evidence>
<comment type="similarity">
    <text evidence="5">Belongs to the Rap family.</text>
</comment>
<organism evidence="9 10">
    <name type="scientific">Reichenbachiella faecimaris</name>
    <dbReference type="NCBI Taxonomy" id="692418"/>
    <lineage>
        <taxon>Bacteria</taxon>
        <taxon>Pseudomonadati</taxon>
        <taxon>Bacteroidota</taxon>
        <taxon>Cytophagia</taxon>
        <taxon>Cytophagales</taxon>
        <taxon>Reichenbachiellaceae</taxon>
        <taxon>Reichenbachiella</taxon>
    </lineage>
</organism>
<keyword evidence="10" id="KW-1185">Reference proteome</keyword>
<dbReference type="InterPro" id="IPR051476">
    <property type="entry name" value="Bac_ResReg_Asp_Phosphatase"/>
</dbReference>
<keyword evidence="3" id="KW-0677">Repeat</keyword>
<evidence type="ECO:0000256" key="4">
    <source>
        <dbReference type="ARBA" id="ARBA00022803"/>
    </source>
</evidence>
<evidence type="ECO:0000256" key="7">
    <source>
        <dbReference type="SAM" id="Phobius"/>
    </source>
</evidence>
<dbReference type="SMART" id="SM00028">
    <property type="entry name" value="TPR"/>
    <property type="match status" value="6"/>
</dbReference>
<gene>
    <name evidence="9" type="ORF">SAMN04488029_4032</name>
</gene>
<keyword evidence="7" id="KW-0812">Transmembrane</keyword>
<dbReference type="Pfam" id="PF17874">
    <property type="entry name" value="TPR_MalT"/>
    <property type="match status" value="1"/>
</dbReference>
<dbReference type="Gene3D" id="1.25.40.10">
    <property type="entry name" value="Tetratricopeptide repeat domain"/>
    <property type="match status" value="3"/>
</dbReference>
<evidence type="ECO:0000256" key="2">
    <source>
        <dbReference type="ARBA" id="ARBA00022490"/>
    </source>
</evidence>
<dbReference type="PROSITE" id="PS50005">
    <property type="entry name" value="TPR"/>
    <property type="match status" value="3"/>
</dbReference>
<evidence type="ECO:0000256" key="5">
    <source>
        <dbReference type="ARBA" id="ARBA00038253"/>
    </source>
</evidence>
<dbReference type="SUPFAM" id="SSF48452">
    <property type="entry name" value="TPR-like"/>
    <property type="match status" value="2"/>
</dbReference>
<feature type="repeat" description="TPR" evidence="6">
    <location>
        <begin position="105"/>
        <end position="138"/>
    </location>
</feature>
<evidence type="ECO:0000313" key="10">
    <source>
        <dbReference type="Proteomes" id="UP000192472"/>
    </source>
</evidence>
<evidence type="ECO:0000256" key="3">
    <source>
        <dbReference type="ARBA" id="ARBA00022737"/>
    </source>
</evidence>
<dbReference type="PANTHER" id="PTHR46630:SF1">
    <property type="entry name" value="TETRATRICOPEPTIDE REPEAT PROTEIN 29"/>
    <property type="match status" value="1"/>
</dbReference>
<keyword evidence="7" id="KW-0472">Membrane</keyword>
<evidence type="ECO:0000259" key="8">
    <source>
        <dbReference type="Pfam" id="PF17874"/>
    </source>
</evidence>
<sequence>MNLKSLIYFILGILISSCSDVYVLETQNLYDQASNLYRTQEYDKAKSKLDLLLSKEDKGNPDLVAKAYYLRGFIAYLDNESKNAYSDYLDALEIAKEIGDGKTESRLFNEIGQIFYERELYTQALQNFKAALSLADQATYQDKAYYHFGVGKTLLCLGEFDSAMEHLLDAVDINKKLRNDNSLAVDLLELGKLQSRAGNLDLAYKHYNEVVDLAPLTNNPNKYLWMAYTNLGNLAQKSDELDKAENFLTQALKYKGSENQLWITYNNLGKIYNSKGEYEKAWNCFKRSLAYNSEKGEMNELAITNTALKKTFEKLNQPDSLLHYTMLINDMALPMMQEKSWLKDEEEKIALLTKYQDYEREKAEKEQYAKTSWLMAFIMTFIFVSGVLSMRLWKIYNYKSAQKGHALIKNSNEMVYLLDMFKKEKEEMKKVMDQKIGA</sequence>
<proteinExistence type="inferred from homology"/>
<dbReference type="EMBL" id="FWYF01000005">
    <property type="protein sequence ID" value="SMD39078.1"/>
    <property type="molecule type" value="Genomic_DNA"/>
</dbReference>
<dbReference type="InterPro" id="IPR011990">
    <property type="entry name" value="TPR-like_helical_dom_sf"/>
</dbReference>
<name>A0A1W2GRS7_REIFA</name>
<evidence type="ECO:0000256" key="1">
    <source>
        <dbReference type="ARBA" id="ARBA00004496"/>
    </source>
</evidence>
<keyword evidence="4 6" id="KW-0802">TPR repeat</keyword>
<dbReference type="OrthoDB" id="9780183at2"/>
<protein>
    <submittedName>
        <fullName evidence="9">Tetratricopeptide repeat-containing protein</fullName>
    </submittedName>
</protein>
<dbReference type="GO" id="GO:0005737">
    <property type="term" value="C:cytoplasm"/>
    <property type="evidence" value="ECO:0007669"/>
    <property type="project" value="UniProtKB-SubCell"/>
</dbReference>
<dbReference type="PROSITE" id="PS51257">
    <property type="entry name" value="PROKAR_LIPOPROTEIN"/>
    <property type="match status" value="1"/>
</dbReference>
<keyword evidence="7" id="KW-1133">Transmembrane helix</keyword>
<dbReference type="InterPro" id="IPR019734">
    <property type="entry name" value="TPR_rpt"/>
</dbReference>
<dbReference type="STRING" id="692418.SAMN04488029_4032"/>
<keyword evidence="2" id="KW-0963">Cytoplasm</keyword>
<feature type="repeat" description="TPR" evidence="6">
    <location>
        <begin position="184"/>
        <end position="217"/>
    </location>
</feature>
<evidence type="ECO:0000313" key="9">
    <source>
        <dbReference type="EMBL" id="SMD39078.1"/>
    </source>
</evidence>
<dbReference type="AlphaFoldDB" id="A0A1W2GRS7"/>
<feature type="repeat" description="TPR" evidence="6">
    <location>
        <begin position="262"/>
        <end position="295"/>
    </location>
</feature>
<accession>A0A1W2GRS7</accession>
<dbReference type="Proteomes" id="UP000192472">
    <property type="component" value="Unassembled WGS sequence"/>
</dbReference>
<dbReference type="PANTHER" id="PTHR46630">
    <property type="entry name" value="TETRATRICOPEPTIDE REPEAT PROTEIN 29"/>
    <property type="match status" value="1"/>
</dbReference>
<comment type="subcellular location">
    <subcellularLocation>
        <location evidence="1">Cytoplasm</location>
    </subcellularLocation>
</comment>